<proteinExistence type="predicted"/>
<dbReference type="OrthoDB" id="6426227at2759"/>
<feature type="compositionally biased region" description="Polar residues" evidence="2">
    <location>
        <begin position="43"/>
        <end position="52"/>
    </location>
</feature>
<feature type="region of interest" description="Disordered" evidence="2">
    <location>
        <begin position="2195"/>
        <end position="2216"/>
    </location>
</feature>
<feature type="coiled-coil region" evidence="1">
    <location>
        <begin position="1467"/>
        <end position="1509"/>
    </location>
</feature>
<feature type="region of interest" description="Disordered" evidence="2">
    <location>
        <begin position="41"/>
        <end position="62"/>
    </location>
</feature>
<feature type="compositionally biased region" description="Basic residues" evidence="2">
    <location>
        <begin position="1640"/>
        <end position="1650"/>
    </location>
</feature>
<evidence type="ECO:0000256" key="1">
    <source>
        <dbReference type="SAM" id="Coils"/>
    </source>
</evidence>
<name>A0A834Y1K8_APHGI</name>
<feature type="compositionally biased region" description="Polar residues" evidence="2">
    <location>
        <begin position="2135"/>
        <end position="2149"/>
    </location>
</feature>
<feature type="compositionally biased region" description="Basic and acidic residues" evidence="2">
    <location>
        <begin position="1786"/>
        <end position="1797"/>
    </location>
</feature>
<organism evidence="4 5">
    <name type="scientific">Aphidius gifuensis</name>
    <name type="common">Parasitoid wasp</name>
    <dbReference type="NCBI Taxonomy" id="684658"/>
    <lineage>
        <taxon>Eukaryota</taxon>
        <taxon>Metazoa</taxon>
        <taxon>Ecdysozoa</taxon>
        <taxon>Arthropoda</taxon>
        <taxon>Hexapoda</taxon>
        <taxon>Insecta</taxon>
        <taxon>Pterygota</taxon>
        <taxon>Neoptera</taxon>
        <taxon>Endopterygota</taxon>
        <taxon>Hymenoptera</taxon>
        <taxon>Apocrita</taxon>
        <taxon>Ichneumonoidea</taxon>
        <taxon>Braconidae</taxon>
        <taxon>Aphidiinae</taxon>
        <taxon>Aphidius</taxon>
    </lineage>
</organism>
<evidence type="ECO:0000313" key="5">
    <source>
        <dbReference type="Proteomes" id="UP000639338"/>
    </source>
</evidence>
<dbReference type="Pfam" id="PF01426">
    <property type="entry name" value="BAH"/>
    <property type="match status" value="1"/>
</dbReference>
<feature type="region of interest" description="Disordered" evidence="2">
    <location>
        <begin position="1079"/>
        <end position="1098"/>
    </location>
</feature>
<dbReference type="PANTHER" id="PTHR12505">
    <property type="entry name" value="PHD FINGER TRANSCRIPTION FACTOR"/>
    <property type="match status" value="1"/>
</dbReference>
<accession>A0A834Y1K8</accession>
<dbReference type="EMBL" id="JACMRX010000002">
    <property type="protein sequence ID" value="KAF7995937.1"/>
    <property type="molecule type" value="Genomic_DNA"/>
</dbReference>
<dbReference type="CDD" id="cd04714">
    <property type="entry name" value="BAH_BAHCC1"/>
    <property type="match status" value="1"/>
</dbReference>
<feature type="compositionally biased region" description="Basic residues" evidence="2">
    <location>
        <begin position="2101"/>
        <end position="2131"/>
    </location>
</feature>
<reference evidence="4 5" key="1">
    <citation type="submission" date="2020-08" db="EMBL/GenBank/DDBJ databases">
        <title>Aphidius gifuensis genome sequencing and assembly.</title>
        <authorList>
            <person name="Du Z."/>
        </authorList>
    </citation>
    <scope>NUCLEOTIDE SEQUENCE [LARGE SCALE GENOMIC DNA]</scope>
    <source>
        <strain evidence="4">YNYX2018</strain>
        <tissue evidence="4">Adults</tissue>
    </source>
</reference>
<feature type="compositionally biased region" description="Low complexity" evidence="2">
    <location>
        <begin position="1626"/>
        <end position="1639"/>
    </location>
</feature>
<dbReference type="Gene3D" id="2.30.30.490">
    <property type="match status" value="1"/>
</dbReference>
<gene>
    <name evidence="4" type="ORF">HCN44_007044</name>
</gene>
<feature type="compositionally biased region" description="Basic residues" evidence="2">
    <location>
        <begin position="2080"/>
        <end position="2091"/>
    </location>
</feature>
<protein>
    <recommendedName>
        <fullName evidence="3">BAH domain-containing protein</fullName>
    </recommendedName>
</protein>
<feature type="compositionally biased region" description="Basic and acidic residues" evidence="2">
    <location>
        <begin position="1082"/>
        <end position="1091"/>
    </location>
</feature>
<dbReference type="InterPro" id="IPR043151">
    <property type="entry name" value="BAH_sf"/>
</dbReference>
<dbReference type="Pfam" id="PF24912">
    <property type="entry name" value="SH3_TNRC18"/>
    <property type="match status" value="1"/>
</dbReference>
<keyword evidence="5" id="KW-1185">Reference proteome</keyword>
<feature type="region of interest" description="Disordered" evidence="2">
    <location>
        <begin position="2076"/>
        <end position="2150"/>
    </location>
</feature>
<dbReference type="SMART" id="SM00439">
    <property type="entry name" value="BAH"/>
    <property type="match status" value="1"/>
</dbReference>
<dbReference type="Proteomes" id="UP000639338">
    <property type="component" value="Unassembled WGS sequence"/>
</dbReference>
<dbReference type="InterPro" id="IPR052429">
    <property type="entry name" value="BAH_domain_protein"/>
</dbReference>
<dbReference type="InterPro" id="IPR001025">
    <property type="entry name" value="BAH_dom"/>
</dbReference>
<comment type="caution">
    <text evidence="4">The sequence shown here is derived from an EMBL/GenBank/DDBJ whole genome shotgun (WGS) entry which is preliminary data.</text>
</comment>
<keyword evidence="1" id="KW-0175">Coiled coil</keyword>
<dbReference type="GO" id="GO:0003682">
    <property type="term" value="F:chromatin binding"/>
    <property type="evidence" value="ECO:0007669"/>
    <property type="project" value="InterPro"/>
</dbReference>
<dbReference type="InterPro" id="IPR048924">
    <property type="entry name" value="BAHCC1-like_Tudor"/>
</dbReference>
<dbReference type="Pfam" id="PF21744">
    <property type="entry name" value="BAHCC1-like_Tudor"/>
    <property type="match status" value="1"/>
</dbReference>
<dbReference type="InterPro" id="IPR056841">
    <property type="entry name" value="TNRC18_BAHCC1-like_SH3"/>
</dbReference>
<dbReference type="PANTHER" id="PTHR12505:SF24">
    <property type="entry name" value="PROTEIN WINGED EYE"/>
    <property type="match status" value="1"/>
</dbReference>
<evidence type="ECO:0000256" key="2">
    <source>
        <dbReference type="SAM" id="MobiDB-lite"/>
    </source>
</evidence>
<evidence type="ECO:0000313" key="4">
    <source>
        <dbReference type="EMBL" id="KAF7995937.1"/>
    </source>
</evidence>
<feature type="compositionally biased region" description="Basic and acidic residues" evidence="2">
    <location>
        <begin position="2206"/>
        <end position="2216"/>
    </location>
</feature>
<evidence type="ECO:0000259" key="3">
    <source>
        <dbReference type="PROSITE" id="PS51038"/>
    </source>
</evidence>
<sequence length="2385" mass="266329">MLVPPVAQNGPGGRQVVGDVGGMRTTQGPGATATLWPIAPAHSNLSSNHQSQATPPLGAAPAPAHNQGLNRFELYSLFPGAGGGSYVAASPGPPAATPPRTFHATTHKVSESMFSAAVGVGVGGYTWGAPTPPPGSPYSPVPVTQLELLAKNLANLTPHHAQQPMSLQGVGVNVGTSLHHSQHTTQHTLNLAGLHHLHHGESTMTTTSATSFTTKFIDERTFTLGGIHQGTFSPQLSLVTGTPTLTINSFTTPNSQCNIVQPNGSVLLHDYQSSNGQNNLTTCTPSSVSLTTLPTTACSVSTMMLQDGQNTNTYLQSTMKKRESFVTAQAQIKVENTTTTRQSCVCKSSNLTGKTKIVHTEAGCSRTLPVVSSWNNQDLSTTSIIKREPLTTTVPCQVAEVSTSLHATTTEVKIEPLTQKTENGIVVSTAAGTSIPVGIAVARQRLQHQETSSTSMRNVSLSHHTSHASYHHFQPDSLGPTTAMTMGGATLVHCGNGGDDRTSHIAIPTGNALTPTINAALGSSLNSATIANIGATTQHHSNNGNPTTWPPTLWQYPTAAMPALEPVGFPQLSVGLQGGLQLVRDPSTGHLLLIHAADGLNSADQMQHAVVWPNYSNHNGHSIGTQPLLLPPPPPPSLQLLSDMNGARLVLTDNKRKTQNNNVPIVKIEADCPSPQTTIIESSKALQTVTTMSSPLIQDNPLLTTLYYPHAPTAMVQINQSESTQCHTQHRNAFISKATSPVSCLTPPPEVPSNQCHNIADNISINVQDASNQTDAQEADDEQQNNDNNFKQEQPILSCYQQSNNATVNSVSSSGKPQVSLQPYNLVAKIDKSENTPISIPIVKNINSTATSLLKNDTVNTVDQTIESVISCRAKTDIDNNDIVVDNNDDNDDDNVSLNVDENSEDRVSRIGSRMIEITEENCDSFHENLEFFGRRRDPIEQHRRPIFTEELLNKEKMLEEKRREEEMLNEKFELNDNQDSCIENEKIDVTEDSSTAVTSSLECQNLDNIKTVLSQNKNEINHQINLDTTITMLNTNEENSQLSVKSFDMPTIDFDDDIQTKKNIKNSKQENIEINNTNNELKNDQSHNIDNKQNNNDNKKIIINDKLHPGIENVVEKLKKNAAAAKHDNESSVINNDNDKIAKNNTEIPRAIAHCQPRIMENGLKKRILRSCELEYNLEKLKNNQLSLTTDTIKTSENSNDNNHNLKLTVDVVNDDNNDKNDEKISSSSLKIIEDSSMIISPKKYNPDIVNSSPPNSTLTSKALEKSKNVINSTTTPTKNRVDLSGLELLSNSIAELEHIKSSDPNSSEYESLNSPIKETNEIKQNENNNNNEVDSPLGLLCALAEQRFMEEVGDNDVPQDSTEDVSHAGRLLLNLGKTHDKSLKRKYSTDDIVFKYNKKLRKNDKKICEFEDGDADDDFTDSDTELTMKNNKNKLFNDIIKRQNDENILINNENKKNWPHINTVERNVRNRLSDMQKMYKDKQNELLNNINNNNNNNNNNNDEKLRKLSTDYEDTDKLLNLNYDNNINVINTNITTPIIDNTNCNLNLTKLNEPQSHIKLLDNIPSIPIPVTSFTKKINSSHDENDGDNDDDDDDEDDDDEEEDEDEDDEDDEDDDEDDEATILNDNTSSPSSTLSSPKKRKVGRPRKCIQDSKSANIDNTTKNELLNTKNKLNYKKLTFNNNTGIKNQKRIKKSHKLKKLNINNTATTIKQKPLHNKNVISAIIAEKEKLNNDDKQNNNNKLKPKLKAEVKLKNWNNEYENEEWNNTIIDKTNNNNDDDNDDDNNKKTIDDIKKINNNKIIKKKKHKSTSSSPSRRKLYDNDNNKKLLKRRRSIDCKDCKECMKIAKYEKTKLNNNINNNNNNIINNNNNNKCKLTSEHLEIDKMRVLTAIGGLFYAGILSAVQSPDIYSITLDGERGNRPHIHSREEILKDAIVEICPKSTDELPPGTRLCAYWSQQYRCLYPGTSVEPSDPDSELDDKFVSVEFDDGDSGRISLDDIRLLQPDYPVVEYDPNPLLTLGKRKRQVSSSTDDKRPSDLSIQSINYQNKNSNELNNVINTKIINNKNDDKLLDDYKERKRLKKRRRDKLKRLQESQDGKKKHKKHKCCDEHRKHKHRKHRKHKHRHNHHGSFSDGSHNSGVESCKGQNSDEENIIKTTTKIIDNKKNINLQLCKVNDKIDDNVINEIDNIDNNNKKIDKKNKTRERQESSESRSKIAAFLPARQLWGWSGKGYRRPGAKGRAKKQFFKAIQRGGEAIKIGDSAVFLSTGRPDRPYIGRIESMWETSSSNMIVKVKWFYHPEETVGCPSNLKYPGALFESPHMDENDVQTISHKCEVLPLSDYTEKLGKEPHRYLTIYDNNDIYYLAGYYDPTTYLLTMQPGVV</sequence>
<feature type="domain" description="BAH" evidence="3">
    <location>
        <begin position="2257"/>
        <end position="2382"/>
    </location>
</feature>
<dbReference type="PROSITE" id="PS51038">
    <property type="entry name" value="BAH"/>
    <property type="match status" value="1"/>
</dbReference>
<feature type="compositionally biased region" description="Low complexity" evidence="2">
    <location>
        <begin position="53"/>
        <end position="62"/>
    </location>
</feature>
<feature type="region of interest" description="Disordered" evidence="2">
    <location>
        <begin position="1772"/>
        <end position="1827"/>
    </location>
</feature>
<feature type="compositionally biased region" description="Acidic residues" evidence="2">
    <location>
        <begin position="1587"/>
        <end position="1623"/>
    </location>
</feature>
<feature type="region of interest" description="Disordered" evidence="2">
    <location>
        <begin position="1579"/>
        <end position="1659"/>
    </location>
</feature>